<dbReference type="GO" id="GO:0003755">
    <property type="term" value="F:peptidyl-prolyl cis-trans isomerase activity"/>
    <property type="evidence" value="ECO:0007669"/>
    <property type="project" value="InterPro"/>
</dbReference>
<evidence type="ECO:0000256" key="7">
    <source>
        <dbReference type="ARBA" id="ARBA00038408"/>
    </source>
</evidence>
<comment type="caution">
    <text evidence="11">The sequence shown here is derived from an EMBL/GenBank/DDBJ whole genome shotgun (WGS) entry which is preliminary data.</text>
</comment>
<keyword evidence="2" id="KW-1003">Cell membrane</keyword>
<dbReference type="Pfam" id="PF13145">
    <property type="entry name" value="Rotamase_2"/>
    <property type="match status" value="1"/>
</dbReference>
<evidence type="ECO:0000256" key="9">
    <source>
        <dbReference type="SAM" id="SignalP"/>
    </source>
</evidence>
<comment type="similarity">
    <text evidence="7">Belongs to the PpiD chaperone family.</text>
</comment>
<evidence type="ECO:0000256" key="2">
    <source>
        <dbReference type="ARBA" id="ARBA00022475"/>
    </source>
</evidence>
<evidence type="ECO:0000256" key="3">
    <source>
        <dbReference type="ARBA" id="ARBA00022692"/>
    </source>
</evidence>
<dbReference type="Gene3D" id="1.10.4030.10">
    <property type="entry name" value="Porin chaperone SurA, peptide-binding domain"/>
    <property type="match status" value="1"/>
</dbReference>
<evidence type="ECO:0000256" key="6">
    <source>
        <dbReference type="ARBA" id="ARBA00023186"/>
    </source>
</evidence>
<name>A0A538U9G2_UNCEI</name>
<dbReference type="PANTHER" id="PTHR47529:SF1">
    <property type="entry name" value="PERIPLASMIC CHAPERONE PPID"/>
    <property type="match status" value="1"/>
</dbReference>
<dbReference type="PANTHER" id="PTHR47529">
    <property type="entry name" value="PEPTIDYL-PROLYL CIS-TRANS ISOMERASE D"/>
    <property type="match status" value="1"/>
</dbReference>
<evidence type="ECO:0000256" key="4">
    <source>
        <dbReference type="ARBA" id="ARBA00022989"/>
    </source>
</evidence>
<evidence type="ECO:0000256" key="8">
    <source>
        <dbReference type="SAM" id="MobiDB-lite"/>
    </source>
</evidence>
<feature type="non-terminal residue" evidence="11">
    <location>
        <position position="635"/>
    </location>
</feature>
<sequence length="635" mass="69436">MSARRPLVIAMMVVTLGAGTGSGATPPAAKSPRAKAPGAGGGGPVVAVVGPLRVEAAELDQQVAKALEAYRARNHAEIDAQLQPLVRRQVLENLIRQRLLALEGRRRGISVSDAEADAQIRRDPAFQHNGVFDEAKYLAIKASNPGAYAAAMTQVKDALAARKASEQMERDTKPDDAAIRAELERTLTRATLDFISLQWKDFTSAPEPRESEILAAYAADPTRFRRPEQATLSVIAVDRPALTDSAGASDAGVRAWEQRMRGRADSALAAIRAGAHFSEIGALYGGVKQRITLRRNLLPAFWRGSAHDVASVFAAVAGTVLPEPVRATSGWVLVRVDAITPEHTAPLREVAKEIRAGLRASAKARQDERELRALYASGRESLRGEGYHLRYAIADTASFPPGEPTAQDLERYYRAHLADYSSYDKATGTVVERPLAEVRDDLRAHWSTERRRERTRDAADRLRDAWSHGRRDPALERSMTRFREIGPVPAGADLDSGWVGPELGTALAARGGNPGAEMLAIPSGLLVYQLLDVVHDYTPTFDQARPRLLQQLAERQAAEEQTAAQAAFAKDPSPYRLPDRMEFTRILVEPTPPENVTLTRAEVERYYHEHVNEFSVQEIVHIRHILISPAGPGAA</sequence>
<comment type="subcellular location">
    <subcellularLocation>
        <location evidence="1">Cell membrane</location>
        <topology evidence="1">Single-pass type II membrane protein</topology>
    </subcellularLocation>
</comment>
<feature type="region of interest" description="Disordered" evidence="8">
    <location>
        <begin position="20"/>
        <end position="41"/>
    </location>
</feature>
<organism evidence="11 12">
    <name type="scientific">Eiseniibacteriota bacterium</name>
    <dbReference type="NCBI Taxonomy" id="2212470"/>
    <lineage>
        <taxon>Bacteria</taxon>
        <taxon>Candidatus Eiseniibacteriota</taxon>
    </lineage>
</organism>
<evidence type="ECO:0000313" key="12">
    <source>
        <dbReference type="Proteomes" id="UP000319771"/>
    </source>
</evidence>
<feature type="compositionally biased region" description="Low complexity" evidence="8">
    <location>
        <begin position="23"/>
        <end position="37"/>
    </location>
</feature>
<evidence type="ECO:0000313" key="11">
    <source>
        <dbReference type="EMBL" id="TMQ72553.1"/>
    </source>
</evidence>
<evidence type="ECO:0000256" key="5">
    <source>
        <dbReference type="ARBA" id="ARBA00023136"/>
    </source>
</evidence>
<evidence type="ECO:0000256" key="1">
    <source>
        <dbReference type="ARBA" id="ARBA00004401"/>
    </source>
</evidence>
<dbReference type="GO" id="GO:0005886">
    <property type="term" value="C:plasma membrane"/>
    <property type="evidence" value="ECO:0007669"/>
    <property type="project" value="UniProtKB-SubCell"/>
</dbReference>
<keyword evidence="4" id="KW-1133">Transmembrane helix</keyword>
<reference evidence="11 12" key="1">
    <citation type="journal article" date="2019" name="Nat. Microbiol.">
        <title>Mediterranean grassland soil C-N compound turnover is dependent on rainfall and depth, and is mediated by genomically divergent microorganisms.</title>
        <authorList>
            <person name="Diamond S."/>
            <person name="Andeer P.F."/>
            <person name="Li Z."/>
            <person name="Crits-Christoph A."/>
            <person name="Burstein D."/>
            <person name="Anantharaman K."/>
            <person name="Lane K.R."/>
            <person name="Thomas B.C."/>
            <person name="Pan C."/>
            <person name="Northen T.R."/>
            <person name="Banfield J.F."/>
        </authorList>
    </citation>
    <scope>NUCLEOTIDE SEQUENCE [LARGE SCALE GENOMIC DNA]</scope>
    <source>
        <strain evidence="11">WS_11</strain>
    </source>
</reference>
<dbReference type="EMBL" id="VBPB01000103">
    <property type="protein sequence ID" value="TMQ72553.1"/>
    <property type="molecule type" value="Genomic_DNA"/>
</dbReference>
<keyword evidence="6" id="KW-0143">Chaperone</keyword>
<feature type="domain" description="PpiC" evidence="10">
    <location>
        <begin position="209"/>
        <end position="350"/>
    </location>
</feature>
<dbReference type="SUPFAM" id="SSF109998">
    <property type="entry name" value="Triger factor/SurA peptide-binding domain-like"/>
    <property type="match status" value="1"/>
</dbReference>
<accession>A0A538U9G2</accession>
<gene>
    <name evidence="11" type="ORF">E6K81_06955</name>
</gene>
<evidence type="ECO:0000259" key="10">
    <source>
        <dbReference type="Pfam" id="PF13145"/>
    </source>
</evidence>
<dbReference type="InterPro" id="IPR027304">
    <property type="entry name" value="Trigger_fact/SurA_dom_sf"/>
</dbReference>
<proteinExistence type="inferred from homology"/>
<feature type="signal peptide" evidence="9">
    <location>
        <begin position="1"/>
        <end position="23"/>
    </location>
</feature>
<protein>
    <recommendedName>
        <fullName evidence="10">PpiC domain-containing protein</fullName>
    </recommendedName>
</protein>
<dbReference type="InterPro" id="IPR000297">
    <property type="entry name" value="PPIase_PpiC"/>
</dbReference>
<keyword evidence="5" id="KW-0472">Membrane</keyword>
<feature type="chain" id="PRO_5021826090" description="PpiC domain-containing protein" evidence="9">
    <location>
        <begin position="24"/>
        <end position="635"/>
    </location>
</feature>
<keyword evidence="3" id="KW-0812">Transmembrane</keyword>
<dbReference type="AlphaFoldDB" id="A0A538U9G2"/>
<keyword evidence="9" id="KW-0732">Signal</keyword>
<dbReference type="Proteomes" id="UP000319771">
    <property type="component" value="Unassembled WGS sequence"/>
</dbReference>
<dbReference type="InterPro" id="IPR052029">
    <property type="entry name" value="PpiD_chaperone"/>
</dbReference>
<dbReference type="Pfam" id="PF13624">
    <property type="entry name" value="SurA_N_3"/>
    <property type="match status" value="1"/>
</dbReference>